<feature type="compositionally biased region" description="Basic and acidic residues" evidence="1">
    <location>
        <begin position="501"/>
        <end position="516"/>
    </location>
</feature>
<dbReference type="Proteomes" id="UP000298030">
    <property type="component" value="Unassembled WGS sequence"/>
</dbReference>
<feature type="region of interest" description="Disordered" evidence="1">
    <location>
        <begin position="42"/>
        <end position="89"/>
    </location>
</feature>
<feature type="region of interest" description="Disordered" evidence="1">
    <location>
        <begin position="268"/>
        <end position="532"/>
    </location>
</feature>
<feature type="compositionally biased region" description="Polar residues" evidence="1">
    <location>
        <begin position="322"/>
        <end position="335"/>
    </location>
</feature>
<feature type="compositionally biased region" description="Polar residues" evidence="1">
    <location>
        <begin position="483"/>
        <end position="495"/>
    </location>
</feature>
<dbReference type="EMBL" id="QPFP01000011">
    <property type="protein sequence ID" value="TEB33957.1"/>
    <property type="molecule type" value="Genomic_DNA"/>
</dbReference>
<proteinExistence type="predicted"/>
<evidence type="ECO:0000313" key="3">
    <source>
        <dbReference type="Proteomes" id="UP000298030"/>
    </source>
</evidence>
<protein>
    <submittedName>
        <fullName evidence="2">Uncharacterized protein</fullName>
    </submittedName>
</protein>
<organism evidence="2 3">
    <name type="scientific">Coprinellus micaceus</name>
    <name type="common">Glistening ink-cap mushroom</name>
    <name type="synonym">Coprinus micaceus</name>
    <dbReference type="NCBI Taxonomy" id="71717"/>
    <lineage>
        <taxon>Eukaryota</taxon>
        <taxon>Fungi</taxon>
        <taxon>Dikarya</taxon>
        <taxon>Basidiomycota</taxon>
        <taxon>Agaricomycotina</taxon>
        <taxon>Agaricomycetes</taxon>
        <taxon>Agaricomycetidae</taxon>
        <taxon>Agaricales</taxon>
        <taxon>Agaricineae</taxon>
        <taxon>Psathyrellaceae</taxon>
        <taxon>Coprinellus</taxon>
    </lineage>
</organism>
<feature type="compositionally biased region" description="Low complexity" evidence="1">
    <location>
        <begin position="459"/>
        <end position="473"/>
    </location>
</feature>
<keyword evidence="3" id="KW-1185">Reference proteome</keyword>
<evidence type="ECO:0000256" key="1">
    <source>
        <dbReference type="SAM" id="MobiDB-lite"/>
    </source>
</evidence>
<feature type="compositionally biased region" description="Low complexity" evidence="1">
    <location>
        <begin position="387"/>
        <end position="397"/>
    </location>
</feature>
<feature type="compositionally biased region" description="Low complexity" evidence="1">
    <location>
        <begin position="76"/>
        <end position="89"/>
    </location>
</feature>
<comment type="caution">
    <text evidence="2">The sequence shown here is derived from an EMBL/GenBank/DDBJ whole genome shotgun (WGS) entry which is preliminary data.</text>
</comment>
<evidence type="ECO:0000313" key="2">
    <source>
        <dbReference type="EMBL" id="TEB33957.1"/>
    </source>
</evidence>
<name>A0A4Y7TIE1_COPMI</name>
<gene>
    <name evidence="2" type="ORF">FA13DRAFT_1789745</name>
</gene>
<sequence>MSRVTALKPGYYGAGSYEYAPPAPTICIRPPLRRLSLRHQSTPPLISQRRHPAFAVSKHGPSLARRHSPPSPPAHLRPLPSSALSRSPRLLPTAAPSRTFHHCFLPHSATHTSITAPCTHDPPFAPASVSTTSVRTSRFASDNHIYTVPRHPISLYTRRPSLSFSIPAIQTTSARRGALPPTAGVVGMHLTRISATRKLDAAKRRSRCVHALGSWAHPTHLRTFAIPAPSRSMQPRRAESMDTRYPSVLLDDIGGNRDTEDRCWEVLDADDDEKRGQRGARANQSSPTRRSHVGPIRRVQGLLTTCGRCDGPKHAAGPPAKSGSQVNDDPTTTACPRSESGRWRVWTTEGTGTGEYPFDADYEKSSQGLPETPDPSPLPFTTSPLGSAPCPSASRPSAPRPPGNRTDDANDPPFDSLASLSSPTPPLDDRRLCTIDVHGTPTTPIQHPRQTRYSPKNHTAPSASTSTPSTSSPRPQHPRDTPTIVSAPSITSPTTDAILDSARRGGRDERAREGRGVRRTQRQPAMDRMSPVSTAASLTKAWMATAATTAGFIAALRTSKRALGRQDPFTP</sequence>
<reference evidence="2 3" key="1">
    <citation type="journal article" date="2019" name="Nat. Ecol. Evol.">
        <title>Megaphylogeny resolves global patterns of mushroom evolution.</title>
        <authorList>
            <person name="Varga T."/>
            <person name="Krizsan K."/>
            <person name="Foldi C."/>
            <person name="Dima B."/>
            <person name="Sanchez-Garcia M."/>
            <person name="Sanchez-Ramirez S."/>
            <person name="Szollosi G.J."/>
            <person name="Szarkandi J.G."/>
            <person name="Papp V."/>
            <person name="Albert L."/>
            <person name="Andreopoulos W."/>
            <person name="Angelini C."/>
            <person name="Antonin V."/>
            <person name="Barry K.W."/>
            <person name="Bougher N.L."/>
            <person name="Buchanan P."/>
            <person name="Buyck B."/>
            <person name="Bense V."/>
            <person name="Catcheside P."/>
            <person name="Chovatia M."/>
            <person name="Cooper J."/>
            <person name="Damon W."/>
            <person name="Desjardin D."/>
            <person name="Finy P."/>
            <person name="Geml J."/>
            <person name="Haridas S."/>
            <person name="Hughes K."/>
            <person name="Justo A."/>
            <person name="Karasinski D."/>
            <person name="Kautmanova I."/>
            <person name="Kiss B."/>
            <person name="Kocsube S."/>
            <person name="Kotiranta H."/>
            <person name="LaButti K.M."/>
            <person name="Lechner B.E."/>
            <person name="Liimatainen K."/>
            <person name="Lipzen A."/>
            <person name="Lukacs Z."/>
            <person name="Mihaltcheva S."/>
            <person name="Morgado L.N."/>
            <person name="Niskanen T."/>
            <person name="Noordeloos M.E."/>
            <person name="Ohm R.A."/>
            <person name="Ortiz-Santana B."/>
            <person name="Ovrebo C."/>
            <person name="Racz N."/>
            <person name="Riley R."/>
            <person name="Savchenko A."/>
            <person name="Shiryaev A."/>
            <person name="Soop K."/>
            <person name="Spirin V."/>
            <person name="Szebenyi C."/>
            <person name="Tomsovsky M."/>
            <person name="Tulloss R.E."/>
            <person name="Uehling J."/>
            <person name="Grigoriev I.V."/>
            <person name="Vagvolgyi C."/>
            <person name="Papp T."/>
            <person name="Martin F.M."/>
            <person name="Miettinen O."/>
            <person name="Hibbett D.S."/>
            <person name="Nagy L.G."/>
        </authorList>
    </citation>
    <scope>NUCLEOTIDE SEQUENCE [LARGE SCALE GENOMIC DNA]</scope>
    <source>
        <strain evidence="2 3">FP101781</strain>
    </source>
</reference>
<dbReference type="AlphaFoldDB" id="A0A4Y7TIE1"/>
<accession>A0A4Y7TIE1</accession>